<feature type="transmembrane region" description="Helical" evidence="8">
    <location>
        <begin position="367"/>
        <end position="388"/>
    </location>
</feature>
<evidence type="ECO:0000313" key="10">
    <source>
        <dbReference type="EMBL" id="MBW0486993.1"/>
    </source>
</evidence>
<feature type="transmembrane region" description="Helical" evidence="8">
    <location>
        <begin position="256"/>
        <end position="278"/>
    </location>
</feature>
<evidence type="ECO:0000259" key="9">
    <source>
        <dbReference type="Pfam" id="PF13813"/>
    </source>
</evidence>
<feature type="transmembrane region" description="Helical" evidence="8">
    <location>
        <begin position="337"/>
        <end position="358"/>
    </location>
</feature>
<name>A0A9Q3CN36_9BASI</name>
<dbReference type="InterPro" id="IPR032805">
    <property type="entry name" value="Wax_synthase_dom"/>
</dbReference>
<evidence type="ECO:0000256" key="7">
    <source>
        <dbReference type="ARBA" id="ARBA00023136"/>
    </source>
</evidence>
<dbReference type="PANTHER" id="PTHR31595:SF57">
    <property type="entry name" value="OS04G0481900 PROTEIN"/>
    <property type="match status" value="1"/>
</dbReference>
<keyword evidence="11" id="KW-1185">Reference proteome</keyword>
<reference evidence="10" key="1">
    <citation type="submission" date="2021-03" db="EMBL/GenBank/DDBJ databases">
        <title>Draft genome sequence of rust myrtle Austropuccinia psidii MF-1, a brazilian biotype.</title>
        <authorList>
            <person name="Quecine M.C."/>
            <person name="Pachon D.M.R."/>
            <person name="Bonatelli M.L."/>
            <person name="Correr F.H."/>
            <person name="Franceschini L.M."/>
            <person name="Leite T.F."/>
            <person name="Margarido G.R.A."/>
            <person name="Almeida C.A."/>
            <person name="Ferrarezi J.A."/>
            <person name="Labate C.A."/>
        </authorList>
    </citation>
    <scope>NUCLEOTIDE SEQUENCE</scope>
    <source>
        <strain evidence="10">MF-1</strain>
    </source>
</reference>
<evidence type="ECO:0000256" key="6">
    <source>
        <dbReference type="ARBA" id="ARBA00022989"/>
    </source>
</evidence>
<dbReference type="Pfam" id="PF13813">
    <property type="entry name" value="MBOAT_2"/>
    <property type="match status" value="1"/>
</dbReference>
<feature type="transmembrane region" description="Helical" evidence="8">
    <location>
        <begin position="224"/>
        <end position="244"/>
    </location>
</feature>
<keyword evidence="7 8" id="KW-0472">Membrane</keyword>
<dbReference type="Proteomes" id="UP000765509">
    <property type="component" value="Unassembled WGS sequence"/>
</dbReference>
<protein>
    <recommendedName>
        <fullName evidence="9">Wax synthase domain-containing protein</fullName>
    </recommendedName>
</protein>
<dbReference type="AlphaFoldDB" id="A0A9Q3CN36"/>
<evidence type="ECO:0000256" key="5">
    <source>
        <dbReference type="ARBA" id="ARBA00022692"/>
    </source>
</evidence>
<keyword evidence="4" id="KW-0808">Transferase</keyword>
<gene>
    <name evidence="10" type="ORF">O181_026708</name>
</gene>
<dbReference type="PANTHER" id="PTHR31595">
    <property type="entry name" value="LONG-CHAIN-ALCOHOL O-FATTY-ACYLTRANSFERASE 3-RELATED"/>
    <property type="match status" value="1"/>
</dbReference>
<evidence type="ECO:0000256" key="8">
    <source>
        <dbReference type="SAM" id="Phobius"/>
    </source>
</evidence>
<evidence type="ECO:0000256" key="4">
    <source>
        <dbReference type="ARBA" id="ARBA00022679"/>
    </source>
</evidence>
<evidence type="ECO:0000313" key="11">
    <source>
        <dbReference type="Proteomes" id="UP000765509"/>
    </source>
</evidence>
<dbReference type="OrthoDB" id="1077582at2759"/>
<dbReference type="GO" id="GO:0008374">
    <property type="term" value="F:O-acyltransferase activity"/>
    <property type="evidence" value="ECO:0007669"/>
    <property type="project" value="InterPro"/>
</dbReference>
<evidence type="ECO:0000256" key="3">
    <source>
        <dbReference type="ARBA" id="ARBA00007282"/>
    </source>
</evidence>
<dbReference type="EMBL" id="AVOT02008910">
    <property type="protein sequence ID" value="MBW0486993.1"/>
    <property type="molecule type" value="Genomic_DNA"/>
</dbReference>
<feature type="transmembrane region" description="Helical" evidence="8">
    <location>
        <begin position="394"/>
        <end position="415"/>
    </location>
</feature>
<proteinExistence type="inferred from homology"/>
<keyword evidence="5 8" id="KW-0812">Transmembrane</keyword>
<accession>A0A9Q3CN36</accession>
<sequence length="451" mass="52068">MGLIEMLANDPILKTFWSPWEEVFCEQVSPKAFLNWIPLLIQCGLLYPYFDRFSSIRWLRLAIMPVNVYCGLRFSVGYCYKPLSRRATLNLMHGCSGIVNSMKTLEWGLARNSHEAKLWRRPEFPRTDPNAVVSKESDEPNIQERAPFKLRDWLLWTTELWTSPRGFQYGWGARASPNTRSAAMVLKRMYKVNVAHVLTTTFALLCREHGSATKALHHLGIPSFIGLTLLAEGIYTLAFGFYLVSITDLIYSYHTLLAHLIHYLNSFFHFPSFVLEFFDLKLYIPWYNYPHSPTSLTQLWGKAWHQNFRRCFLFCGGLPAGKIAKFVGFSSTAERLAILWGSFFISGIMHEFAIHFIARKPHPNPHILFHEFPGSFIYFFVQPIGILIEPYVIPFIPGGGLVWTYLFTLLSATPFRTQYLLGYRFLDASYPEVSFKWFLTSLLIPGFTSRG</sequence>
<dbReference type="InterPro" id="IPR044851">
    <property type="entry name" value="Wax_synthase"/>
</dbReference>
<evidence type="ECO:0000256" key="1">
    <source>
        <dbReference type="ARBA" id="ARBA00004141"/>
    </source>
</evidence>
<comment type="pathway">
    <text evidence="2">Secondary metabolite biosynthesis.</text>
</comment>
<dbReference type="GO" id="GO:0016020">
    <property type="term" value="C:membrane"/>
    <property type="evidence" value="ECO:0007669"/>
    <property type="project" value="UniProtKB-SubCell"/>
</dbReference>
<feature type="domain" description="Wax synthase" evidence="9">
    <location>
        <begin position="285"/>
        <end position="366"/>
    </location>
</feature>
<comment type="subcellular location">
    <subcellularLocation>
        <location evidence="1">Membrane</location>
        <topology evidence="1">Multi-pass membrane protein</topology>
    </subcellularLocation>
</comment>
<organism evidence="10 11">
    <name type="scientific">Austropuccinia psidii MF-1</name>
    <dbReference type="NCBI Taxonomy" id="1389203"/>
    <lineage>
        <taxon>Eukaryota</taxon>
        <taxon>Fungi</taxon>
        <taxon>Dikarya</taxon>
        <taxon>Basidiomycota</taxon>
        <taxon>Pucciniomycotina</taxon>
        <taxon>Pucciniomycetes</taxon>
        <taxon>Pucciniales</taxon>
        <taxon>Sphaerophragmiaceae</taxon>
        <taxon>Austropuccinia</taxon>
    </lineage>
</organism>
<dbReference type="GO" id="GO:0006629">
    <property type="term" value="P:lipid metabolic process"/>
    <property type="evidence" value="ECO:0007669"/>
    <property type="project" value="InterPro"/>
</dbReference>
<comment type="caution">
    <text evidence="10">The sequence shown here is derived from an EMBL/GenBank/DDBJ whole genome shotgun (WGS) entry which is preliminary data.</text>
</comment>
<comment type="similarity">
    <text evidence="3">Belongs to the wax synthase family.</text>
</comment>
<keyword evidence="6 8" id="KW-1133">Transmembrane helix</keyword>
<evidence type="ECO:0000256" key="2">
    <source>
        <dbReference type="ARBA" id="ARBA00005179"/>
    </source>
</evidence>